<proteinExistence type="predicted"/>
<dbReference type="Pfam" id="PF15227">
    <property type="entry name" value="zf-C3HC4_4"/>
    <property type="match status" value="1"/>
</dbReference>
<organism evidence="7 8">
    <name type="scientific">Xenotaenia resolanae</name>
    <dbReference type="NCBI Taxonomy" id="208358"/>
    <lineage>
        <taxon>Eukaryota</taxon>
        <taxon>Metazoa</taxon>
        <taxon>Chordata</taxon>
        <taxon>Craniata</taxon>
        <taxon>Vertebrata</taxon>
        <taxon>Euteleostomi</taxon>
        <taxon>Actinopterygii</taxon>
        <taxon>Neopterygii</taxon>
        <taxon>Teleostei</taxon>
        <taxon>Neoteleostei</taxon>
        <taxon>Acanthomorphata</taxon>
        <taxon>Ovalentaria</taxon>
        <taxon>Atherinomorphae</taxon>
        <taxon>Cyprinodontiformes</taxon>
        <taxon>Goodeidae</taxon>
        <taxon>Xenotaenia</taxon>
    </lineage>
</organism>
<feature type="non-terminal residue" evidence="7">
    <location>
        <position position="213"/>
    </location>
</feature>
<reference evidence="7 8" key="1">
    <citation type="submission" date="2021-06" db="EMBL/GenBank/DDBJ databases">
        <authorList>
            <person name="Palmer J.M."/>
        </authorList>
    </citation>
    <scope>NUCLEOTIDE SEQUENCE [LARGE SCALE GENOMIC DNA]</scope>
    <source>
        <strain evidence="7 8">XR_2019</strain>
        <tissue evidence="7">Muscle</tissue>
    </source>
</reference>
<name>A0ABV0W1L4_9TELE</name>
<keyword evidence="2 4" id="KW-0863">Zinc-finger</keyword>
<accession>A0ABV0W1L4</accession>
<dbReference type="Gene3D" id="3.30.40.10">
    <property type="entry name" value="Zinc/RING finger domain, C3HC4 (zinc finger)"/>
    <property type="match status" value="1"/>
</dbReference>
<evidence type="ECO:0000256" key="3">
    <source>
        <dbReference type="ARBA" id="ARBA00022833"/>
    </source>
</evidence>
<feature type="transmembrane region" description="Helical" evidence="5">
    <location>
        <begin position="173"/>
        <end position="194"/>
    </location>
</feature>
<dbReference type="SMART" id="SM00184">
    <property type="entry name" value="RING"/>
    <property type="match status" value="1"/>
</dbReference>
<dbReference type="EMBL" id="JAHRIM010021456">
    <property type="protein sequence ID" value="MEQ2263054.1"/>
    <property type="molecule type" value="Genomic_DNA"/>
</dbReference>
<feature type="non-terminal residue" evidence="7">
    <location>
        <position position="1"/>
    </location>
</feature>
<dbReference type="InterPro" id="IPR017907">
    <property type="entry name" value="Znf_RING_CS"/>
</dbReference>
<evidence type="ECO:0000256" key="1">
    <source>
        <dbReference type="ARBA" id="ARBA00022723"/>
    </source>
</evidence>
<evidence type="ECO:0000313" key="7">
    <source>
        <dbReference type="EMBL" id="MEQ2263054.1"/>
    </source>
</evidence>
<evidence type="ECO:0000256" key="5">
    <source>
        <dbReference type="SAM" id="Phobius"/>
    </source>
</evidence>
<keyword evidence="3" id="KW-0862">Zinc</keyword>
<dbReference type="PANTHER" id="PTHR15898">
    <property type="entry name" value="BIFUNCTIONAL APOPTOSIS REGULATOR"/>
    <property type="match status" value="1"/>
</dbReference>
<keyword evidence="5" id="KW-0472">Membrane</keyword>
<sequence length="213" mass="24749">FEVEKQGNWYCCACHQRSFGTRLYLDMLHHMDWDSPDDVLEVLTDEPLRTSESRQSKLRTSNISEAEFSCHCCYDILVNPTTLTCGHNFCRHCLALWWESSHKNECPECREKWEGFPKINILLRDATEKIFSEVVQRRRAEIQANPKISRSLLSFQRYGDKLGRSRTSQNKGAGFFFSGVLTALTCVAISRTVLKSVERSEILWKSMEKRKLS</sequence>
<keyword evidence="5" id="KW-1133">Transmembrane helix</keyword>
<keyword evidence="1" id="KW-0479">Metal-binding</keyword>
<evidence type="ECO:0000256" key="2">
    <source>
        <dbReference type="ARBA" id="ARBA00022771"/>
    </source>
</evidence>
<evidence type="ECO:0000256" key="4">
    <source>
        <dbReference type="PROSITE-ProRule" id="PRU00175"/>
    </source>
</evidence>
<gene>
    <name evidence="7" type="ORF">XENORESO_002514</name>
</gene>
<dbReference type="CDD" id="cd16497">
    <property type="entry name" value="RING-HC_BAR"/>
    <property type="match status" value="1"/>
</dbReference>
<dbReference type="SUPFAM" id="SSF57850">
    <property type="entry name" value="RING/U-box"/>
    <property type="match status" value="1"/>
</dbReference>
<protein>
    <recommendedName>
        <fullName evidence="6">RING-type domain-containing protein</fullName>
    </recommendedName>
</protein>
<evidence type="ECO:0000259" key="6">
    <source>
        <dbReference type="PROSITE" id="PS50089"/>
    </source>
</evidence>
<dbReference type="InterPro" id="IPR013083">
    <property type="entry name" value="Znf_RING/FYVE/PHD"/>
</dbReference>
<comment type="caution">
    <text evidence="7">The sequence shown here is derived from an EMBL/GenBank/DDBJ whole genome shotgun (WGS) entry which is preliminary data.</text>
</comment>
<dbReference type="PROSITE" id="PS00518">
    <property type="entry name" value="ZF_RING_1"/>
    <property type="match status" value="1"/>
</dbReference>
<evidence type="ECO:0000313" key="8">
    <source>
        <dbReference type="Proteomes" id="UP001444071"/>
    </source>
</evidence>
<dbReference type="Proteomes" id="UP001444071">
    <property type="component" value="Unassembled WGS sequence"/>
</dbReference>
<dbReference type="PANTHER" id="PTHR15898:SF13">
    <property type="entry name" value="BIFUNCTIONAL APOPTOSIS REGULATOR"/>
    <property type="match status" value="1"/>
</dbReference>
<keyword evidence="8" id="KW-1185">Reference proteome</keyword>
<feature type="domain" description="RING-type" evidence="6">
    <location>
        <begin position="70"/>
        <end position="110"/>
    </location>
</feature>
<dbReference type="InterPro" id="IPR001841">
    <property type="entry name" value="Znf_RING"/>
</dbReference>
<keyword evidence="5" id="KW-0812">Transmembrane</keyword>
<dbReference type="PROSITE" id="PS50089">
    <property type="entry name" value="ZF_RING_2"/>
    <property type="match status" value="1"/>
</dbReference>